<dbReference type="InterPro" id="IPR009061">
    <property type="entry name" value="DNA-bd_dom_put_sf"/>
</dbReference>
<protein>
    <submittedName>
        <fullName evidence="2">Helix-turn-helix domain-containing protein</fullName>
    </submittedName>
</protein>
<dbReference type="Proteomes" id="UP000534870">
    <property type="component" value="Unassembled WGS sequence"/>
</dbReference>
<sequence length="77" mass="8818">MSDVTPRALGTDEAARYLSLSRETFRKHVAPDIRPIHIGRRIVWLREDLDLWLDRAAGKEVVAEPMAKRQNPLDALL</sequence>
<dbReference type="EMBL" id="JABXXP010000003">
    <property type="protein sequence ID" value="NVN09749.1"/>
    <property type="molecule type" value="Genomic_DNA"/>
</dbReference>
<gene>
    <name evidence="2" type="ORF">HUK84_01045</name>
</gene>
<accession>A0A7Y7ISV4</accession>
<evidence type="ECO:0000259" key="1">
    <source>
        <dbReference type="Pfam" id="PF12728"/>
    </source>
</evidence>
<name>A0A7Y7ISV4_9PROT</name>
<reference evidence="2 3" key="1">
    <citation type="submission" date="2020-06" db="EMBL/GenBank/DDBJ databases">
        <title>Description of novel acetic acid bacteria.</title>
        <authorList>
            <person name="Sombolestani A."/>
        </authorList>
    </citation>
    <scope>NUCLEOTIDE SEQUENCE [LARGE SCALE GENOMIC DNA]</scope>
    <source>
        <strain evidence="2 3">LMG 31431</strain>
    </source>
</reference>
<feature type="domain" description="Helix-turn-helix" evidence="1">
    <location>
        <begin position="9"/>
        <end position="55"/>
    </location>
</feature>
<comment type="caution">
    <text evidence="2">The sequence shown here is derived from an EMBL/GenBank/DDBJ whole genome shotgun (WGS) entry which is preliminary data.</text>
</comment>
<organism evidence="2 3">
    <name type="scientific">Nguyenibacter vanlangensis</name>
    <dbReference type="NCBI Taxonomy" id="1216886"/>
    <lineage>
        <taxon>Bacteria</taxon>
        <taxon>Pseudomonadati</taxon>
        <taxon>Pseudomonadota</taxon>
        <taxon>Alphaproteobacteria</taxon>
        <taxon>Acetobacterales</taxon>
        <taxon>Acetobacteraceae</taxon>
        <taxon>Nguyenibacter</taxon>
    </lineage>
</organism>
<evidence type="ECO:0000313" key="3">
    <source>
        <dbReference type="Proteomes" id="UP000534870"/>
    </source>
</evidence>
<dbReference type="AlphaFoldDB" id="A0A7Y7ISV4"/>
<evidence type="ECO:0000313" key="2">
    <source>
        <dbReference type="EMBL" id="NVN09749.1"/>
    </source>
</evidence>
<proteinExistence type="predicted"/>
<dbReference type="InterPro" id="IPR041657">
    <property type="entry name" value="HTH_17"/>
</dbReference>
<dbReference type="SUPFAM" id="SSF46955">
    <property type="entry name" value="Putative DNA-binding domain"/>
    <property type="match status" value="1"/>
</dbReference>
<dbReference type="Pfam" id="PF12728">
    <property type="entry name" value="HTH_17"/>
    <property type="match status" value="1"/>
</dbReference>